<dbReference type="PANTHER" id="PTHR10974">
    <property type="entry name" value="FI08016P-RELATED"/>
    <property type="match status" value="1"/>
</dbReference>
<dbReference type="EMBL" id="CATQJL010000326">
    <property type="protein sequence ID" value="CAJ0609379.1"/>
    <property type="molecule type" value="Genomic_DNA"/>
</dbReference>
<reference evidence="1" key="1">
    <citation type="submission" date="2023-07" db="EMBL/GenBank/DDBJ databases">
        <authorList>
            <consortium name="CYATHOMIX"/>
        </authorList>
    </citation>
    <scope>NUCLEOTIDE SEQUENCE</scope>
    <source>
        <strain evidence="1">N/A</strain>
    </source>
</reference>
<dbReference type="InterPro" id="IPR004245">
    <property type="entry name" value="DUF229"/>
</dbReference>
<organism evidence="1 2">
    <name type="scientific">Cylicocyclus nassatus</name>
    <name type="common">Nematode worm</name>
    <dbReference type="NCBI Taxonomy" id="53992"/>
    <lineage>
        <taxon>Eukaryota</taxon>
        <taxon>Metazoa</taxon>
        <taxon>Ecdysozoa</taxon>
        <taxon>Nematoda</taxon>
        <taxon>Chromadorea</taxon>
        <taxon>Rhabditida</taxon>
        <taxon>Rhabditina</taxon>
        <taxon>Rhabditomorpha</taxon>
        <taxon>Strongyloidea</taxon>
        <taxon>Strongylidae</taxon>
        <taxon>Cylicocyclus</taxon>
    </lineage>
</organism>
<dbReference type="CDD" id="cd16021">
    <property type="entry name" value="ALP_like"/>
    <property type="match status" value="1"/>
</dbReference>
<gene>
    <name evidence="1" type="ORF">CYNAS_LOCUS21362</name>
</gene>
<evidence type="ECO:0000313" key="1">
    <source>
        <dbReference type="EMBL" id="CAJ0609379.1"/>
    </source>
</evidence>
<dbReference type="Pfam" id="PF02995">
    <property type="entry name" value="DUF229"/>
    <property type="match status" value="1"/>
</dbReference>
<sequence length="720" mass="84058">MMVMNRSFKKTSCGAIFAFSVLMYALISMGIIESMQKEHMKFVSRIGFGSSALPAKGESRAQEDKGEEITFHPFENKCKFPISNIYPVDISHYQVAERLRQLQCPYENYDFATMDSEGYMYVHPHFTNYPNKTTNVTCKVVFVEGALRNNRTNRGKDEFREVAVVEAPQNKRFLANGDAFYIRCYVNGEKAFEQVYPGIRDLDKERHKVYLVKDMPSFDDYGRRLHGRPQQKPVQRYSIDILGFDSTSRTMFMRHLPRSMETMNRLGYELFYGYNKVGDNSEINIVPILAGDLPEALVRPRLNKFRDINTNWILPKRRHLDPNKLPFLWKMMRDQFGCRSMLNEDISKKMFGLFHYPPKDFLPGFTSPPADHFYRAYYLAVYKNWLYTQCKDGDQVQRRYVDLWRRFSNKYKDVCHFGFTFMSTLSHEEGFVLEVMDEQVSSSLENLYFTGALDRGISVIMGDHGNRIGLVQYSYNGRIEERMPLMAIRLPPDFKKIYPKEYANFLNNKWKLTSNFDIHQTLKDFALMSFGSARRHATRSYGRGISLFEEIPANRTCMDAYIPENFCTCMINRAHTSTRKRKVGEVEKKLVESIQVWIENDNELTDCLEEANITIIGDASVLGLNAFARYGTRRRGTFKYVTRILNMPPNMNYLHHEITVRMETTMKRGMIRVLFRIEEAVRDNVFRVVLEPLVQYAPRCYAKSIFSVCRCLSNTQAANT</sequence>
<name>A0AA36MDP5_CYLNA</name>
<protein>
    <submittedName>
        <fullName evidence="1">Uncharacterized protein</fullName>
    </submittedName>
</protein>
<dbReference type="AlphaFoldDB" id="A0AA36MDP5"/>
<evidence type="ECO:0000313" key="2">
    <source>
        <dbReference type="Proteomes" id="UP001176961"/>
    </source>
</evidence>
<accession>A0AA36MDP5</accession>
<proteinExistence type="predicted"/>
<keyword evidence="2" id="KW-1185">Reference proteome</keyword>
<dbReference type="Proteomes" id="UP001176961">
    <property type="component" value="Unassembled WGS sequence"/>
</dbReference>
<dbReference type="PANTHER" id="PTHR10974:SF6">
    <property type="entry name" value="PROTEIN CBG19234"/>
    <property type="match status" value="1"/>
</dbReference>
<comment type="caution">
    <text evidence="1">The sequence shown here is derived from an EMBL/GenBank/DDBJ whole genome shotgun (WGS) entry which is preliminary data.</text>
</comment>
<dbReference type="GO" id="GO:0005615">
    <property type="term" value="C:extracellular space"/>
    <property type="evidence" value="ECO:0007669"/>
    <property type="project" value="TreeGrafter"/>
</dbReference>